<dbReference type="Proteomes" id="UP000006671">
    <property type="component" value="Unassembled WGS sequence"/>
</dbReference>
<dbReference type="KEGG" id="ngr:NAEGRDRAFT_65614"/>
<dbReference type="AlphaFoldDB" id="D2V999"/>
<dbReference type="GeneID" id="8859633"/>
<sequence length="240" mass="26758">MEFSVEDYMGELYDFYPDYWDEGQHGYWGIVNGFQSGTIFFNDNTTKLDTLNPSSNFMCAVRYIVSNKPSNEIAAKDCLYSSKQLDIFSATASSFGIYVTVRNLGRDYDSVRLGLNPERLGSGVHVVHSIVDNFIAWRGLTNLVDDTFIVVGNAQCSHSQQNTDRLTFADESLLILPPQCDMVPFAALFTSPNSMTLRKRQVLQQGGTGGSFINKVVKSSASSFWIGVRGIRGSYFQTII</sequence>
<protein>
    <submittedName>
        <fullName evidence="1">Predicted protein</fullName>
    </submittedName>
</protein>
<organism evidence="2">
    <name type="scientific">Naegleria gruberi</name>
    <name type="common">Amoeba</name>
    <dbReference type="NCBI Taxonomy" id="5762"/>
    <lineage>
        <taxon>Eukaryota</taxon>
        <taxon>Discoba</taxon>
        <taxon>Heterolobosea</taxon>
        <taxon>Tetramitia</taxon>
        <taxon>Eutetramitia</taxon>
        <taxon>Vahlkampfiidae</taxon>
        <taxon>Naegleria</taxon>
    </lineage>
</organism>
<name>D2V999_NAEGR</name>
<proteinExistence type="predicted"/>
<accession>D2V999</accession>
<reference evidence="1 2" key="1">
    <citation type="journal article" date="2010" name="Cell">
        <title>The genome of Naegleria gruberi illuminates early eukaryotic versatility.</title>
        <authorList>
            <person name="Fritz-Laylin L.K."/>
            <person name="Prochnik S.E."/>
            <person name="Ginger M.L."/>
            <person name="Dacks J.B."/>
            <person name="Carpenter M.L."/>
            <person name="Field M.C."/>
            <person name="Kuo A."/>
            <person name="Paredez A."/>
            <person name="Chapman J."/>
            <person name="Pham J."/>
            <person name="Shu S."/>
            <person name="Neupane R."/>
            <person name="Cipriano M."/>
            <person name="Mancuso J."/>
            <person name="Tu H."/>
            <person name="Salamov A."/>
            <person name="Lindquist E."/>
            <person name="Shapiro H."/>
            <person name="Lucas S."/>
            <person name="Grigoriev I.V."/>
            <person name="Cande W.Z."/>
            <person name="Fulton C."/>
            <person name="Rokhsar D.S."/>
            <person name="Dawson S.C."/>
        </authorList>
    </citation>
    <scope>NUCLEOTIDE SEQUENCE [LARGE SCALE GENOMIC DNA]</scope>
    <source>
        <strain evidence="1 2">NEG-M</strain>
    </source>
</reference>
<dbReference type="InParanoid" id="D2V999"/>
<evidence type="ECO:0000313" key="2">
    <source>
        <dbReference type="Proteomes" id="UP000006671"/>
    </source>
</evidence>
<dbReference type="RefSeq" id="XP_002679298.1">
    <property type="nucleotide sequence ID" value="XM_002679252.1"/>
</dbReference>
<gene>
    <name evidence="1" type="ORF">NAEGRDRAFT_65614</name>
</gene>
<dbReference type="EMBL" id="GG738858">
    <property type="protein sequence ID" value="EFC46554.1"/>
    <property type="molecule type" value="Genomic_DNA"/>
</dbReference>
<evidence type="ECO:0000313" key="1">
    <source>
        <dbReference type="EMBL" id="EFC46554.1"/>
    </source>
</evidence>
<keyword evidence="2" id="KW-1185">Reference proteome</keyword>
<dbReference type="VEuPathDB" id="AmoebaDB:NAEGRDRAFT_65614"/>